<keyword evidence="3" id="KW-1185">Reference proteome</keyword>
<sequence>MRPTVRHLLDLLFLIGVVVKGLNGVAELAGGAAAAVLPATTSVSIAHGHLHAHDVPLLVVFLLVHGVVKVAVVVALIVGALRVYPWAIGALAVLTVLQIADLALRPSLGVVLLTILDLIVIALTWREWRAHRSLRQTFAATVAWIRHRPERAG</sequence>
<feature type="transmembrane region" description="Helical" evidence="1">
    <location>
        <begin position="58"/>
        <end position="78"/>
    </location>
</feature>
<feature type="transmembrane region" description="Helical" evidence="1">
    <location>
        <begin position="106"/>
        <end position="125"/>
    </location>
</feature>
<evidence type="ECO:0000256" key="1">
    <source>
        <dbReference type="SAM" id="Phobius"/>
    </source>
</evidence>
<feature type="transmembrane region" description="Helical" evidence="1">
    <location>
        <begin position="83"/>
        <end position="100"/>
    </location>
</feature>
<protein>
    <recommendedName>
        <fullName evidence="4">DUF2127 domain-containing protein</fullName>
    </recommendedName>
</protein>
<comment type="caution">
    <text evidence="2">The sequence shown here is derived from an EMBL/GenBank/DDBJ whole genome shotgun (WGS) entry which is preliminary data.</text>
</comment>
<evidence type="ECO:0000313" key="3">
    <source>
        <dbReference type="Proteomes" id="UP001157034"/>
    </source>
</evidence>
<keyword evidence="1" id="KW-0812">Transmembrane</keyword>
<evidence type="ECO:0000313" key="2">
    <source>
        <dbReference type="EMBL" id="GMA95526.1"/>
    </source>
</evidence>
<dbReference type="Proteomes" id="UP001157034">
    <property type="component" value="Unassembled WGS sequence"/>
</dbReference>
<gene>
    <name evidence="2" type="ORF">GCM10025881_23500</name>
</gene>
<proteinExistence type="predicted"/>
<reference evidence="3" key="1">
    <citation type="journal article" date="2019" name="Int. J. Syst. Evol. Microbiol.">
        <title>The Global Catalogue of Microorganisms (GCM) 10K type strain sequencing project: providing services to taxonomists for standard genome sequencing and annotation.</title>
        <authorList>
            <consortium name="The Broad Institute Genomics Platform"/>
            <consortium name="The Broad Institute Genome Sequencing Center for Infectious Disease"/>
            <person name="Wu L."/>
            <person name="Ma J."/>
        </authorList>
    </citation>
    <scope>NUCLEOTIDE SEQUENCE [LARGE SCALE GENOMIC DNA]</scope>
    <source>
        <strain evidence="3">NBRC 108894</strain>
    </source>
</reference>
<dbReference type="EMBL" id="BSVB01000001">
    <property type="protein sequence ID" value="GMA95526.1"/>
    <property type="molecule type" value="Genomic_DNA"/>
</dbReference>
<dbReference type="InterPro" id="IPR021125">
    <property type="entry name" value="DUF2127"/>
</dbReference>
<dbReference type="RefSeq" id="WP_284254290.1">
    <property type="nucleotide sequence ID" value="NZ_BAAAQO010000002.1"/>
</dbReference>
<organism evidence="2 3">
    <name type="scientific">Pseudolysinimonas kribbensis</name>
    <dbReference type="NCBI Taxonomy" id="433641"/>
    <lineage>
        <taxon>Bacteria</taxon>
        <taxon>Bacillati</taxon>
        <taxon>Actinomycetota</taxon>
        <taxon>Actinomycetes</taxon>
        <taxon>Micrococcales</taxon>
        <taxon>Microbacteriaceae</taxon>
        <taxon>Pseudolysinimonas</taxon>
    </lineage>
</organism>
<evidence type="ECO:0008006" key="4">
    <source>
        <dbReference type="Google" id="ProtNLM"/>
    </source>
</evidence>
<name>A0ABQ6KA00_9MICO</name>
<keyword evidence="1" id="KW-0472">Membrane</keyword>
<accession>A0ABQ6KA00</accession>
<keyword evidence="1" id="KW-1133">Transmembrane helix</keyword>
<dbReference type="Pfam" id="PF09900">
    <property type="entry name" value="DUF2127"/>
    <property type="match status" value="1"/>
</dbReference>